<organism evidence="2 3">
    <name type="scientific">Leucosporidium creatinivorum</name>
    <dbReference type="NCBI Taxonomy" id="106004"/>
    <lineage>
        <taxon>Eukaryota</taxon>
        <taxon>Fungi</taxon>
        <taxon>Dikarya</taxon>
        <taxon>Basidiomycota</taxon>
        <taxon>Pucciniomycotina</taxon>
        <taxon>Microbotryomycetes</taxon>
        <taxon>Leucosporidiales</taxon>
        <taxon>Leucosporidium</taxon>
    </lineage>
</organism>
<dbReference type="OrthoDB" id="3362246at2759"/>
<evidence type="ECO:0000256" key="1">
    <source>
        <dbReference type="SAM" id="Phobius"/>
    </source>
</evidence>
<evidence type="ECO:0000313" key="2">
    <source>
        <dbReference type="EMBL" id="ORY81245.1"/>
    </source>
</evidence>
<dbReference type="InParanoid" id="A0A1Y2FEI3"/>
<name>A0A1Y2FEI3_9BASI</name>
<feature type="transmembrane region" description="Helical" evidence="1">
    <location>
        <begin position="171"/>
        <end position="190"/>
    </location>
</feature>
<keyword evidence="1" id="KW-0812">Transmembrane</keyword>
<reference evidence="2 3" key="1">
    <citation type="submission" date="2016-07" db="EMBL/GenBank/DDBJ databases">
        <title>Pervasive Adenine N6-methylation of Active Genes in Fungi.</title>
        <authorList>
            <consortium name="DOE Joint Genome Institute"/>
            <person name="Mondo S.J."/>
            <person name="Dannebaum R.O."/>
            <person name="Kuo R.C."/>
            <person name="Labutti K."/>
            <person name="Haridas S."/>
            <person name="Kuo A."/>
            <person name="Salamov A."/>
            <person name="Ahrendt S.R."/>
            <person name="Lipzen A."/>
            <person name="Sullivan W."/>
            <person name="Andreopoulos W.B."/>
            <person name="Clum A."/>
            <person name="Lindquist E."/>
            <person name="Daum C."/>
            <person name="Ramamoorthy G.K."/>
            <person name="Gryganskyi A."/>
            <person name="Culley D."/>
            <person name="Magnuson J.K."/>
            <person name="James T.Y."/>
            <person name="O'Malley M.A."/>
            <person name="Stajich J.E."/>
            <person name="Spatafora J.W."/>
            <person name="Visel A."/>
            <person name="Grigoriev I.V."/>
        </authorList>
    </citation>
    <scope>NUCLEOTIDE SEQUENCE [LARGE SCALE GENOMIC DNA]</scope>
    <source>
        <strain evidence="2 3">62-1032</strain>
    </source>
</reference>
<accession>A0A1Y2FEI3</accession>
<keyword evidence="3" id="KW-1185">Reference proteome</keyword>
<keyword evidence="1" id="KW-1133">Transmembrane helix</keyword>
<dbReference type="Proteomes" id="UP000193467">
    <property type="component" value="Unassembled WGS sequence"/>
</dbReference>
<proteinExistence type="predicted"/>
<keyword evidence="1" id="KW-0472">Membrane</keyword>
<dbReference type="EMBL" id="MCGR01000023">
    <property type="protein sequence ID" value="ORY81245.1"/>
    <property type="molecule type" value="Genomic_DNA"/>
</dbReference>
<gene>
    <name evidence="2" type="ORF">BCR35DRAFT_331651</name>
</gene>
<dbReference type="AlphaFoldDB" id="A0A1Y2FEI3"/>
<protein>
    <submittedName>
        <fullName evidence="2">Uncharacterized protein</fullName>
    </submittedName>
</protein>
<comment type="caution">
    <text evidence="2">The sequence shown here is derived from an EMBL/GenBank/DDBJ whole genome shotgun (WGS) entry which is preliminary data.</text>
</comment>
<evidence type="ECO:0000313" key="3">
    <source>
        <dbReference type="Proteomes" id="UP000193467"/>
    </source>
</evidence>
<sequence>MYNTEVTHFSSQSTGGCDQKTGTWPVNATSLYTCGEVVVKWSGGSPPYRLTLHDELGSTALGEHPFNELEYQWTVNYTEESVVAIMLADSKGAVVVSEPLEVQWSADTSCLASDTLASSVNNDSSLLNSSQPGSSLRSSWADSSPSFTNTLNPLIPFMLAIPVPESSPLNLFQIILGASLAILALIRLCLNRRRRARRSPFLVAIGGGEEDGADRGWVSKSWNAVRRGSESVMILASAEEGGRGTPELNRFGLL</sequence>